<dbReference type="InParanoid" id="A0A1Y2E0X6"/>
<dbReference type="InterPro" id="IPR053187">
    <property type="entry name" value="Notoamide_regulator"/>
</dbReference>
<protein>
    <recommendedName>
        <fullName evidence="3">Zn(2)-C6 fungal-type domain-containing protein</fullName>
    </recommendedName>
</protein>
<dbReference type="STRING" id="1141098.A0A1Y2E0X6"/>
<evidence type="ECO:0000313" key="5">
    <source>
        <dbReference type="Proteomes" id="UP000193689"/>
    </source>
</evidence>
<dbReference type="Proteomes" id="UP000193689">
    <property type="component" value="Unassembled WGS sequence"/>
</dbReference>
<feature type="domain" description="Zn(2)-C6 fungal-type" evidence="3">
    <location>
        <begin position="54"/>
        <end position="83"/>
    </location>
</feature>
<dbReference type="CDD" id="cd12148">
    <property type="entry name" value="fungal_TF_MHR"/>
    <property type="match status" value="1"/>
</dbReference>
<evidence type="ECO:0000259" key="3">
    <source>
        <dbReference type="PROSITE" id="PS50048"/>
    </source>
</evidence>
<keyword evidence="5" id="KW-1185">Reference proteome</keyword>
<proteinExistence type="predicted"/>
<dbReference type="InterPro" id="IPR036864">
    <property type="entry name" value="Zn2-C6_fun-type_DNA-bd_sf"/>
</dbReference>
<dbReference type="PROSITE" id="PS00463">
    <property type="entry name" value="ZN2_CY6_FUNGAL_1"/>
    <property type="match status" value="1"/>
</dbReference>
<dbReference type="GeneID" id="63776578"/>
<feature type="region of interest" description="Disordered" evidence="2">
    <location>
        <begin position="1"/>
        <end position="38"/>
    </location>
</feature>
<feature type="region of interest" description="Disordered" evidence="2">
    <location>
        <begin position="185"/>
        <end position="217"/>
    </location>
</feature>
<feature type="region of interest" description="Disordered" evidence="2">
    <location>
        <begin position="430"/>
        <end position="454"/>
    </location>
</feature>
<dbReference type="OrthoDB" id="10261408at2759"/>
<feature type="compositionally biased region" description="Polar residues" evidence="2">
    <location>
        <begin position="441"/>
        <end position="454"/>
    </location>
</feature>
<dbReference type="GO" id="GO:0008270">
    <property type="term" value="F:zinc ion binding"/>
    <property type="evidence" value="ECO:0007669"/>
    <property type="project" value="InterPro"/>
</dbReference>
<dbReference type="SUPFAM" id="SSF57701">
    <property type="entry name" value="Zn2/Cys6 DNA-binding domain"/>
    <property type="match status" value="1"/>
</dbReference>
<dbReference type="Gene3D" id="4.10.240.10">
    <property type="entry name" value="Zn(2)-C6 fungal-type DNA-binding domain"/>
    <property type="match status" value="1"/>
</dbReference>
<dbReference type="CDD" id="cd00067">
    <property type="entry name" value="GAL4"/>
    <property type="match status" value="1"/>
</dbReference>
<organism evidence="4 5">
    <name type="scientific">Pseudomassariella vexata</name>
    <dbReference type="NCBI Taxonomy" id="1141098"/>
    <lineage>
        <taxon>Eukaryota</taxon>
        <taxon>Fungi</taxon>
        <taxon>Dikarya</taxon>
        <taxon>Ascomycota</taxon>
        <taxon>Pezizomycotina</taxon>
        <taxon>Sordariomycetes</taxon>
        <taxon>Xylariomycetidae</taxon>
        <taxon>Amphisphaeriales</taxon>
        <taxon>Pseudomassariaceae</taxon>
        <taxon>Pseudomassariella</taxon>
    </lineage>
</organism>
<evidence type="ECO:0000256" key="1">
    <source>
        <dbReference type="ARBA" id="ARBA00023242"/>
    </source>
</evidence>
<accession>A0A1Y2E0X6</accession>
<dbReference type="PANTHER" id="PTHR47256">
    <property type="entry name" value="ZN(II)2CYS6 TRANSCRIPTION FACTOR (EUROFUNG)-RELATED"/>
    <property type="match status" value="1"/>
</dbReference>
<dbReference type="EMBL" id="MCFJ01000007">
    <property type="protein sequence ID" value="ORY64515.1"/>
    <property type="molecule type" value="Genomic_DNA"/>
</dbReference>
<evidence type="ECO:0000313" key="4">
    <source>
        <dbReference type="EMBL" id="ORY64515.1"/>
    </source>
</evidence>
<sequence length="736" mass="82330">MPKRYPSILPAQPGDPVLAPPPGSEAGSSTAPSPSRLGLMRELPQRKRVGTQLACNACRKSKTRCDGHRPCVACRRRTSECVYAERPVDDKTELLTLLKSMPEPQAFDLLLAYRAMGDPAAVLSSVRESQSRSKEDEPITLVTTSLAALEDELKTRNHVSYPRLPPIPALLSESVLLQPVRSAPIHSKDQQDMADSISRSQPEPDGTDTAESSGFHPRTVANPFRIRATPDDLPASYCDERLTLLDISYWTDVVVADEFAARVISLYLETDHPLLGFFDPDLFITDLVSKQHRFCSRFLVHALLYWGCQMYSAIDQDANVSANSFCEEALLLWNMERNTDSLLNIAGAVLLSLSFIGHGKDHGVLEYSAAAARMAARLGLFGMEDIPDASRKTLSNEEQSASCYAAWGITNWTTFLSLFYRQPGLPCPKHPPTLPIPGKQETASSQEPSNSSNITLRQEPVLPRYMGKTFPALCEFWQILQGVTMRYYQGTNSPVPAHSDLEYAEFKFRELLAWAENLPSELQRAEDNPHHVVILHLWLHAAILDIFRPFIHGLPAERNLLKTFGTRSASAGDVYNASVNQLKRLIITFRSNYVSSTYTILWHTALTYLANAMLQGQSDPEWHVYFLLCIYGYEGLRRPYRISELIAQGLLSMTMRDSDISGAEARRLLGHMRENGSSLDHIQGKIRATFMADLNLAMKDPEAARVENLAEKFEEMVLFLEYINFDIDSPMKDSAA</sequence>
<dbReference type="InterPro" id="IPR001138">
    <property type="entry name" value="Zn2Cys6_DnaBD"/>
</dbReference>
<name>A0A1Y2E0X6_9PEZI</name>
<dbReference type="PROSITE" id="PS50048">
    <property type="entry name" value="ZN2_CY6_FUNGAL_2"/>
    <property type="match status" value="1"/>
</dbReference>
<evidence type="ECO:0000256" key="2">
    <source>
        <dbReference type="SAM" id="MobiDB-lite"/>
    </source>
</evidence>
<dbReference type="Pfam" id="PF00172">
    <property type="entry name" value="Zn_clus"/>
    <property type="match status" value="1"/>
</dbReference>
<dbReference type="GO" id="GO:0000981">
    <property type="term" value="F:DNA-binding transcription factor activity, RNA polymerase II-specific"/>
    <property type="evidence" value="ECO:0007669"/>
    <property type="project" value="InterPro"/>
</dbReference>
<dbReference type="RefSeq" id="XP_040715929.1">
    <property type="nucleotide sequence ID" value="XM_040860366.1"/>
</dbReference>
<reference evidence="4 5" key="1">
    <citation type="submission" date="2016-07" db="EMBL/GenBank/DDBJ databases">
        <title>Pervasive Adenine N6-methylation of Active Genes in Fungi.</title>
        <authorList>
            <consortium name="DOE Joint Genome Institute"/>
            <person name="Mondo S.J."/>
            <person name="Dannebaum R.O."/>
            <person name="Kuo R.C."/>
            <person name="Labutti K."/>
            <person name="Haridas S."/>
            <person name="Kuo A."/>
            <person name="Salamov A."/>
            <person name="Ahrendt S.R."/>
            <person name="Lipzen A."/>
            <person name="Sullivan W."/>
            <person name="Andreopoulos W.B."/>
            <person name="Clum A."/>
            <person name="Lindquist E."/>
            <person name="Daum C."/>
            <person name="Ramamoorthy G.K."/>
            <person name="Gryganskyi A."/>
            <person name="Culley D."/>
            <person name="Magnuson J.K."/>
            <person name="James T.Y."/>
            <person name="O'Malley M.A."/>
            <person name="Stajich J.E."/>
            <person name="Spatafora J.W."/>
            <person name="Visel A."/>
            <person name="Grigoriev I.V."/>
        </authorList>
    </citation>
    <scope>NUCLEOTIDE SEQUENCE [LARGE SCALE GENOMIC DNA]</scope>
    <source>
        <strain evidence="4 5">CBS 129021</strain>
    </source>
</reference>
<comment type="caution">
    <text evidence="4">The sequence shown here is derived from an EMBL/GenBank/DDBJ whole genome shotgun (WGS) entry which is preliminary data.</text>
</comment>
<dbReference type="SMART" id="SM00066">
    <property type="entry name" value="GAL4"/>
    <property type="match status" value="1"/>
</dbReference>
<keyword evidence="1" id="KW-0539">Nucleus</keyword>
<gene>
    <name evidence="4" type="ORF">BCR38DRAFT_435341</name>
</gene>
<dbReference type="AlphaFoldDB" id="A0A1Y2E0X6"/>
<dbReference type="PANTHER" id="PTHR47256:SF1">
    <property type="entry name" value="ZN(II)2CYS6 TRANSCRIPTION FACTOR (EUROFUNG)"/>
    <property type="match status" value="1"/>
</dbReference>